<comment type="similarity">
    <text evidence="1">Belongs to the ParB family.</text>
</comment>
<dbReference type="PANTHER" id="PTHR33375">
    <property type="entry name" value="CHROMOSOME-PARTITIONING PROTEIN PARB-RELATED"/>
    <property type="match status" value="1"/>
</dbReference>
<accession>A0A6M5YQD9</accession>
<dbReference type="PANTHER" id="PTHR33375:SF1">
    <property type="entry name" value="CHROMOSOME-PARTITIONING PROTEIN PARB-RELATED"/>
    <property type="match status" value="1"/>
</dbReference>
<evidence type="ECO:0000259" key="4">
    <source>
        <dbReference type="SMART" id="SM00470"/>
    </source>
</evidence>
<dbReference type="GO" id="GO:0003677">
    <property type="term" value="F:DNA binding"/>
    <property type="evidence" value="ECO:0007669"/>
    <property type="project" value="UniProtKB-KW"/>
</dbReference>
<dbReference type="InterPro" id="IPR003115">
    <property type="entry name" value="ParB_N"/>
</dbReference>
<keyword evidence="6" id="KW-1185">Reference proteome</keyword>
<gene>
    <name evidence="5" type="ORF">FTUN_3683</name>
</gene>
<dbReference type="SMART" id="SM00470">
    <property type="entry name" value="ParB"/>
    <property type="match status" value="1"/>
</dbReference>
<keyword evidence="2" id="KW-0159">Chromosome partition</keyword>
<dbReference type="CDD" id="cd16393">
    <property type="entry name" value="SPO0J_N"/>
    <property type="match status" value="1"/>
</dbReference>
<dbReference type="AlphaFoldDB" id="A0A6M5YQD9"/>
<feature type="domain" description="ParB-like N-terminal" evidence="4">
    <location>
        <begin position="42"/>
        <end position="131"/>
    </location>
</feature>
<dbReference type="GO" id="GO:0005694">
    <property type="term" value="C:chromosome"/>
    <property type="evidence" value="ECO:0007669"/>
    <property type="project" value="TreeGrafter"/>
</dbReference>
<name>A0A6M5YQD9_9BACT</name>
<dbReference type="InterPro" id="IPR050336">
    <property type="entry name" value="Chromosome_partition/occlusion"/>
</dbReference>
<dbReference type="InterPro" id="IPR041468">
    <property type="entry name" value="HTH_ParB/Spo0J"/>
</dbReference>
<dbReference type="InterPro" id="IPR057240">
    <property type="entry name" value="ParB_dimer_C"/>
</dbReference>
<evidence type="ECO:0000256" key="3">
    <source>
        <dbReference type="ARBA" id="ARBA00023125"/>
    </source>
</evidence>
<dbReference type="Pfam" id="PF17762">
    <property type="entry name" value="HTH_ParB"/>
    <property type="match status" value="1"/>
</dbReference>
<proteinExistence type="inferred from homology"/>
<dbReference type="InterPro" id="IPR004437">
    <property type="entry name" value="ParB/RepB/Spo0J"/>
</dbReference>
<evidence type="ECO:0000313" key="5">
    <source>
        <dbReference type="EMBL" id="QJW96128.1"/>
    </source>
</evidence>
<protein>
    <submittedName>
        <fullName evidence="5">Chromosome (Plasmid) partitioning protein ParB</fullName>
    </submittedName>
</protein>
<keyword evidence="3" id="KW-0238">DNA-binding</keyword>
<dbReference type="FunFam" id="1.10.10.2830:FF:000001">
    <property type="entry name" value="Chromosome partitioning protein ParB"/>
    <property type="match status" value="1"/>
</dbReference>
<dbReference type="SUPFAM" id="SSF110849">
    <property type="entry name" value="ParB/Sulfiredoxin"/>
    <property type="match status" value="1"/>
</dbReference>
<dbReference type="SUPFAM" id="SSF109709">
    <property type="entry name" value="KorB DNA-binding domain-like"/>
    <property type="match status" value="1"/>
</dbReference>
<evidence type="ECO:0000256" key="1">
    <source>
        <dbReference type="ARBA" id="ARBA00006295"/>
    </source>
</evidence>
<dbReference type="NCBIfam" id="TIGR00180">
    <property type="entry name" value="parB_part"/>
    <property type="match status" value="1"/>
</dbReference>
<dbReference type="Proteomes" id="UP000503447">
    <property type="component" value="Chromosome"/>
</dbReference>
<dbReference type="Pfam" id="PF02195">
    <property type="entry name" value="ParB_N"/>
    <property type="match status" value="1"/>
</dbReference>
<dbReference type="Gene3D" id="3.90.1530.30">
    <property type="match status" value="1"/>
</dbReference>
<evidence type="ECO:0000313" key="6">
    <source>
        <dbReference type="Proteomes" id="UP000503447"/>
    </source>
</evidence>
<dbReference type="Gene3D" id="1.10.10.2830">
    <property type="match status" value="1"/>
</dbReference>
<dbReference type="InterPro" id="IPR036086">
    <property type="entry name" value="ParB/Sulfiredoxin_sf"/>
</dbReference>
<dbReference type="EMBL" id="CP053452">
    <property type="protein sequence ID" value="QJW96128.1"/>
    <property type="molecule type" value="Genomic_DNA"/>
</dbReference>
<dbReference type="FunFam" id="3.90.1530.30:FF:000001">
    <property type="entry name" value="Chromosome partitioning protein ParB"/>
    <property type="match status" value="1"/>
</dbReference>
<evidence type="ECO:0000256" key="2">
    <source>
        <dbReference type="ARBA" id="ARBA00022829"/>
    </source>
</evidence>
<dbReference type="GO" id="GO:0007059">
    <property type="term" value="P:chromosome segregation"/>
    <property type="evidence" value="ECO:0007669"/>
    <property type="project" value="UniProtKB-KW"/>
</dbReference>
<dbReference type="KEGG" id="ftj:FTUN_3683"/>
<sequence>MKPAEPTDTGDPRMEATAKPRMARGLNALLGDVSMPADSGTSRIPIEKIDRNPYQPRKQFDADELAALTASVRTHGVLQPVVVRKVGDGYQLIAGERRLRAAKEAGLSDVPVHLVAFDDQQVFEAALVENIQRTDLNPIEKAQGFRDYMERYKITQDQLGARLGLDRTSVSNFLGLLNLHEEVQTAVRNGQLTMGHAKVLKGVPDHAQQLAFAKEAMLKNCSVHALEMLVKQHKLAAASAEPASEPAARPEPVEKTAHVKGLEDDLRQRLAVKIEIKVKAKDKGQIVIGFDSNDDFERIIQALQK</sequence>
<organism evidence="5 6">
    <name type="scientific">Frigoriglobus tundricola</name>
    <dbReference type="NCBI Taxonomy" id="2774151"/>
    <lineage>
        <taxon>Bacteria</taxon>
        <taxon>Pseudomonadati</taxon>
        <taxon>Planctomycetota</taxon>
        <taxon>Planctomycetia</taxon>
        <taxon>Gemmatales</taxon>
        <taxon>Gemmataceae</taxon>
        <taxon>Frigoriglobus</taxon>
    </lineage>
</organism>
<reference evidence="6" key="1">
    <citation type="submission" date="2020-05" db="EMBL/GenBank/DDBJ databases">
        <title>Frigoriglobus tundricola gen. nov., sp. nov., a psychrotolerant cellulolytic planctomycete of the family Gemmataceae with two divergent copies of 16S rRNA gene.</title>
        <authorList>
            <person name="Kulichevskaya I.S."/>
            <person name="Ivanova A.A."/>
            <person name="Naumoff D.G."/>
            <person name="Beletsky A.V."/>
            <person name="Rijpstra W.I.C."/>
            <person name="Sinninghe Damste J.S."/>
            <person name="Mardanov A.V."/>
            <person name="Ravin N.V."/>
            <person name="Dedysh S.N."/>
        </authorList>
    </citation>
    <scope>NUCLEOTIDE SEQUENCE [LARGE SCALE GENOMIC DNA]</scope>
    <source>
        <strain evidence="6">PL17</strain>
    </source>
</reference>
<dbReference type="Pfam" id="PF23552">
    <property type="entry name" value="ParB_C"/>
    <property type="match status" value="1"/>
</dbReference>